<dbReference type="PANTHER" id="PTHR12788:SF10">
    <property type="entry name" value="PROTEIN-TYROSINE SULFOTRANSFERASE"/>
    <property type="match status" value="1"/>
</dbReference>
<evidence type="ECO:0000256" key="2">
    <source>
        <dbReference type="ARBA" id="ARBA00009988"/>
    </source>
</evidence>
<evidence type="ECO:0000256" key="1">
    <source>
        <dbReference type="ARBA" id="ARBA00003886"/>
    </source>
</evidence>
<comment type="similarity">
    <text evidence="2 7">Belongs to the protein sulfotransferase family.</text>
</comment>
<dbReference type="InterPro" id="IPR026634">
    <property type="entry name" value="TPST-like"/>
</dbReference>
<dbReference type="Pfam" id="PF13469">
    <property type="entry name" value="Sulfotransfer_3"/>
    <property type="match status" value="1"/>
</dbReference>
<evidence type="ECO:0000313" key="10">
    <source>
        <dbReference type="Proteomes" id="UP000678499"/>
    </source>
</evidence>
<dbReference type="GO" id="GO:0008476">
    <property type="term" value="F:protein-tyrosine sulfotransferase activity"/>
    <property type="evidence" value="ECO:0007669"/>
    <property type="project" value="UniProtKB-EC"/>
</dbReference>
<evidence type="ECO:0000256" key="5">
    <source>
        <dbReference type="ARBA" id="ARBA00023180"/>
    </source>
</evidence>
<dbReference type="SUPFAM" id="SSF52540">
    <property type="entry name" value="P-loop containing nucleoside triphosphate hydrolases"/>
    <property type="match status" value="1"/>
</dbReference>
<dbReference type="AlphaFoldDB" id="A0A7R9GC90"/>
<sequence length="345" mass="37847">MAANPRRNRKLLLTCGGCIFIGALFAISLYSNAASSGGGGGRNSLSEAAAGSHAESDSRNLGDAHRAAPLIFVGGMPRSGTTLMRAMLDAHPLIRCGEETRVIPRILQMRNHWARSQKETLRLQEAGLSSPVIDAAISAFVYEIVVRHGDPAPRLCNKDPFTIKSAEYLLTLFPNSKFVFMIRDPRATVHSIISRKVTITGFDLTNFKQCLEKWNAAVKTMNAQCDALGPKKCLKVHYEQLVLHPHQQLQKTLAFLDIPWHDSVMHHEKLINKPGGVSLSKVERSSDQVIKPVNLGALTKWVGHVPKEVEAELGEIAPMMKVFGYDPSDPNPKYGEPDPDVAKAS</sequence>
<evidence type="ECO:0000256" key="8">
    <source>
        <dbReference type="SAM" id="MobiDB-lite"/>
    </source>
</evidence>
<protein>
    <recommendedName>
        <fullName evidence="7">Protein-tyrosine sulfotransferase</fullName>
        <ecNumber evidence="7">2.8.2.20</ecNumber>
    </recommendedName>
</protein>
<organism evidence="9">
    <name type="scientific">Notodromas monacha</name>
    <dbReference type="NCBI Taxonomy" id="399045"/>
    <lineage>
        <taxon>Eukaryota</taxon>
        <taxon>Metazoa</taxon>
        <taxon>Ecdysozoa</taxon>
        <taxon>Arthropoda</taxon>
        <taxon>Crustacea</taxon>
        <taxon>Oligostraca</taxon>
        <taxon>Ostracoda</taxon>
        <taxon>Podocopa</taxon>
        <taxon>Podocopida</taxon>
        <taxon>Cypridocopina</taxon>
        <taxon>Cypridoidea</taxon>
        <taxon>Cyprididae</taxon>
        <taxon>Notodromas</taxon>
    </lineage>
</organism>
<dbReference type="EMBL" id="CAJPEX010000835">
    <property type="protein sequence ID" value="CAG0917374.1"/>
    <property type="molecule type" value="Genomic_DNA"/>
</dbReference>
<keyword evidence="4" id="KW-1015">Disulfide bond</keyword>
<dbReference type="GO" id="GO:0005794">
    <property type="term" value="C:Golgi apparatus"/>
    <property type="evidence" value="ECO:0007669"/>
    <property type="project" value="TreeGrafter"/>
</dbReference>
<dbReference type="InterPro" id="IPR027417">
    <property type="entry name" value="P-loop_NTPase"/>
</dbReference>
<evidence type="ECO:0000256" key="4">
    <source>
        <dbReference type="ARBA" id="ARBA00023157"/>
    </source>
</evidence>
<dbReference type="EC" id="2.8.2.20" evidence="7"/>
<feature type="region of interest" description="Disordered" evidence="8">
    <location>
        <begin position="41"/>
        <end position="61"/>
    </location>
</feature>
<comment type="function">
    <text evidence="1 7">Catalyzes the O-sulfation of tyrosine residues within acidic motifs of polypeptides, using 3'-phosphoadenylyl sulfate (PAPS) as cosubstrate.</text>
</comment>
<evidence type="ECO:0000256" key="3">
    <source>
        <dbReference type="ARBA" id="ARBA00022679"/>
    </source>
</evidence>
<keyword evidence="5" id="KW-0325">Glycoprotein</keyword>
<keyword evidence="10" id="KW-1185">Reference proteome</keyword>
<dbReference type="OrthoDB" id="545675at2759"/>
<evidence type="ECO:0000256" key="6">
    <source>
        <dbReference type="ARBA" id="ARBA00048460"/>
    </source>
</evidence>
<dbReference type="PANTHER" id="PTHR12788">
    <property type="entry name" value="PROTEIN-TYROSINE SULFOTRANSFERASE 2"/>
    <property type="match status" value="1"/>
</dbReference>
<dbReference type="EMBL" id="OA882872">
    <property type="protein sequence ID" value="CAD7277222.1"/>
    <property type="molecule type" value="Genomic_DNA"/>
</dbReference>
<gene>
    <name evidence="9" type="ORF">NMOB1V02_LOCUS4957</name>
</gene>
<accession>A0A7R9GC90</accession>
<keyword evidence="3 7" id="KW-0808">Transferase</keyword>
<evidence type="ECO:0000256" key="7">
    <source>
        <dbReference type="RuleBase" id="RU365018"/>
    </source>
</evidence>
<proteinExistence type="inferred from homology"/>
<dbReference type="FunFam" id="3.40.50.300:FF:002853">
    <property type="entry name" value="Protein-tyrosine sulfotransferase"/>
    <property type="match status" value="1"/>
</dbReference>
<name>A0A7R9GC90_9CRUS</name>
<reference evidence="9" key="1">
    <citation type="submission" date="2020-11" db="EMBL/GenBank/DDBJ databases">
        <authorList>
            <person name="Tran Van P."/>
        </authorList>
    </citation>
    <scope>NUCLEOTIDE SEQUENCE</scope>
</reference>
<evidence type="ECO:0000313" key="9">
    <source>
        <dbReference type="EMBL" id="CAD7277222.1"/>
    </source>
</evidence>
<dbReference type="Gene3D" id="3.40.50.300">
    <property type="entry name" value="P-loop containing nucleotide triphosphate hydrolases"/>
    <property type="match status" value="1"/>
</dbReference>
<dbReference type="Proteomes" id="UP000678499">
    <property type="component" value="Unassembled WGS sequence"/>
</dbReference>
<comment type="catalytic activity">
    <reaction evidence="6 7">
        <text>L-tyrosyl-[protein] + 3'-phosphoadenylyl sulfate = O-sulfo-L-tyrosine-[protein] + adenosine 3',5'-bisphosphate + H(+)</text>
        <dbReference type="Rhea" id="RHEA:16801"/>
        <dbReference type="Rhea" id="RHEA-COMP:10136"/>
        <dbReference type="Rhea" id="RHEA-COMP:11688"/>
        <dbReference type="ChEBI" id="CHEBI:15378"/>
        <dbReference type="ChEBI" id="CHEBI:46858"/>
        <dbReference type="ChEBI" id="CHEBI:58339"/>
        <dbReference type="ChEBI" id="CHEBI:58343"/>
        <dbReference type="ChEBI" id="CHEBI:65286"/>
        <dbReference type="EC" id="2.8.2.20"/>
    </reaction>
</comment>